<accession>A0ABT8RSX7</accession>
<dbReference type="PRINTS" id="PR01270">
    <property type="entry name" value="HDASUPER"/>
</dbReference>
<comment type="similarity">
    <text evidence="1">Belongs to the histone deacetylase family.</text>
</comment>
<comment type="caution">
    <text evidence="4">The sequence shown here is derived from an EMBL/GenBank/DDBJ whole genome shotgun (WGS) entry which is preliminary data.</text>
</comment>
<organism evidence="4 5">
    <name type="scientific">Maribacter confluentis</name>
    <dbReference type="NCBI Taxonomy" id="1656093"/>
    <lineage>
        <taxon>Bacteria</taxon>
        <taxon>Pseudomonadati</taxon>
        <taxon>Bacteroidota</taxon>
        <taxon>Flavobacteriia</taxon>
        <taxon>Flavobacteriales</taxon>
        <taxon>Flavobacteriaceae</taxon>
        <taxon>Maribacter</taxon>
    </lineage>
</organism>
<dbReference type="CDD" id="cd09993">
    <property type="entry name" value="HDAC_classIV"/>
    <property type="match status" value="1"/>
</dbReference>
<dbReference type="PANTHER" id="PTHR10625:SF19">
    <property type="entry name" value="HISTONE DEACETYLASE 12"/>
    <property type="match status" value="1"/>
</dbReference>
<evidence type="ECO:0000313" key="5">
    <source>
        <dbReference type="Proteomes" id="UP001168579"/>
    </source>
</evidence>
<dbReference type="SUPFAM" id="SSF52768">
    <property type="entry name" value="Arginase/deacetylase"/>
    <property type="match status" value="1"/>
</dbReference>
<dbReference type="Pfam" id="PF00850">
    <property type="entry name" value="Hist_deacetyl"/>
    <property type="match status" value="1"/>
</dbReference>
<dbReference type="EMBL" id="JAUKUC010000001">
    <property type="protein sequence ID" value="MDO1513211.1"/>
    <property type="molecule type" value="Genomic_DNA"/>
</dbReference>
<protein>
    <submittedName>
        <fullName evidence="4">Histone deacetylase</fullName>
    </submittedName>
</protein>
<dbReference type="PANTHER" id="PTHR10625">
    <property type="entry name" value="HISTONE DEACETYLASE HDAC1-RELATED"/>
    <property type="match status" value="1"/>
</dbReference>
<feature type="domain" description="Histone deacetylase" evidence="3">
    <location>
        <begin position="21"/>
        <end position="290"/>
    </location>
</feature>
<evidence type="ECO:0000256" key="1">
    <source>
        <dbReference type="ARBA" id="ARBA00005947"/>
    </source>
</evidence>
<dbReference type="InterPro" id="IPR000286">
    <property type="entry name" value="HDACs"/>
</dbReference>
<reference evidence="4" key="2">
    <citation type="submission" date="2023-06" db="EMBL/GenBank/DDBJ databases">
        <authorList>
            <person name="Lucena T."/>
            <person name="Sun Q."/>
        </authorList>
    </citation>
    <scope>NUCLEOTIDE SEQUENCE</scope>
    <source>
        <strain evidence="4">CECT 8869</strain>
    </source>
</reference>
<dbReference type="Gene3D" id="3.40.800.20">
    <property type="entry name" value="Histone deacetylase domain"/>
    <property type="match status" value="1"/>
</dbReference>
<dbReference type="Proteomes" id="UP001168579">
    <property type="component" value="Unassembled WGS sequence"/>
</dbReference>
<evidence type="ECO:0000256" key="2">
    <source>
        <dbReference type="ARBA" id="ARBA00022801"/>
    </source>
</evidence>
<name>A0ABT8RSX7_9FLAO</name>
<keyword evidence="5" id="KW-1185">Reference proteome</keyword>
<dbReference type="RefSeq" id="WP_304436150.1">
    <property type="nucleotide sequence ID" value="NZ_JAUKUC010000001.1"/>
</dbReference>
<evidence type="ECO:0000313" key="4">
    <source>
        <dbReference type="EMBL" id="MDO1513211.1"/>
    </source>
</evidence>
<gene>
    <name evidence="4" type="ORF">Q2T41_11140</name>
</gene>
<proteinExistence type="inferred from homology"/>
<dbReference type="InterPro" id="IPR037138">
    <property type="entry name" value="His_deacetylse_dom_sf"/>
</dbReference>
<evidence type="ECO:0000259" key="3">
    <source>
        <dbReference type="Pfam" id="PF00850"/>
    </source>
</evidence>
<reference evidence="4" key="1">
    <citation type="journal article" date="2014" name="Int. J. Syst. Evol. Microbiol.">
        <title>Complete genome of a new Firmicutes species belonging to the dominant human colonic microbiota ('Ruminococcus bicirculans') reveals two chromosomes and a selective capacity to utilize plant glucans.</title>
        <authorList>
            <consortium name="NISC Comparative Sequencing Program"/>
            <person name="Wegmann U."/>
            <person name="Louis P."/>
            <person name="Goesmann A."/>
            <person name="Henrissat B."/>
            <person name="Duncan S.H."/>
            <person name="Flint H.J."/>
        </authorList>
    </citation>
    <scope>NUCLEOTIDE SEQUENCE</scope>
    <source>
        <strain evidence="4">CECT 8869</strain>
    </source>
</reference>
<dbReference type="InterPro" id="IPR044150">
    <property type="entry name" value="HDAC_classIV"/>
</dbReference>
<sequence>MLKIAYHPIYKHPLPEGHRFPMMKYELLPQQLIYEGTCTKDNFFEPELPNDKYIVAVHDAEYFYDLLNLKIGAKAARKIGFPLSEDLVERERIIADGTLKGCEYALKNGIAMNIAGGTHHAYSDHGEAFCMLNDQAIGAKYLLDQKLAKKILIVDLDVHQGNGTAEIFKDNASVFTFSMHGAGNYPFKKEISDLDIPLPKGTNDTSYLNILEETLPSLITHVQPDFVFYLCGVDVLETDKLGTLGLTMEGCKKRDEYVLGTCKHLNLPVQCSMGGGYSSEIKRIVNAHANTFKVAQSLYF</sequence>
<dbReference type="InterPro" id="IPR023801">
    <property type="entry name" value="His_deacetylse_dom"/>
</dbReference>
<keyword evidence="2" id="KW-0378">Hydrolase</keyword>
<dbReference type="InterPro" id="IPR023696">
    <property type="entry name" value="Ureohydrolase_dom_sf"/>
</dbReference>